<keyword evidence="2" id="KW-1185">Reference proteome</keyword>
<dbReference type="OrthoDB" id="5800423at2759"/>
<evidence type="ECO:0000313" key="2">
    <source>
        <dbReference type="Proteomes" id="UP000000305"/>
    </source>
</evidence>
<dbReference type="KEGG" id="dpx:DAPPUDRAFT_261060"/>
<proteinExistence type="predicted"/>
<dbReference type="HOGENOM" id="CLU_1039210_0_0_1"/>
<dbReference type="EMBL" id="GL732668">
    <property type="protein sequence ID" value="EFX67788.1"/>
    <property type="molecule type" value="Genomic_DNA"/>
</dbReference>
<gene>
    <name evidence="1" type="ORF">DAPPUDRAFT_261060</name>
</gene>
<dbReference type="AlphaFoldDB" id="E9HKG7"/>
<name>E9HKG7_DAPPU</name>
<reference evidence="1 2" key="1">
    <citation type="journal article" date="2011" name="Science">
        <title>The ecoresponsive genome of Daphnia pulex.</title>
        <authorList>
            <person name="Colbourne J.K."/>
            <person name="Pfrender M.E."/>
            <person name="Gilbert D."/>
            <person name="Thomas W.K."/>
            <person name="Tucker A."/>
            <person name="Oakley T.H."/>
            <person name="Tokishita S."/>
            <person name="Aerts A."/>
            <person name="Arnold G.J."/>
            <person name="Basu M.K."/>
            <person name="Bauer D.J."/>
            <person name="Caceres C.E."/>
            <person name="Carmel L."/>
            <person name="Casola C."/>
            <person name="Choi J.H."/>
            <person name="Detter J.C."/>
            <person name="Dong Q."/>
            <person name="Dusheyko S."/>
            <person name="Eads B.D."/>
            <person name="Frohlich T."/>
            <person name="Geiler-Samerotte K.A."/>
            <person name="Gerlach D."/>
            <person name="Hatcher P."/>
            <person name="Jogdeo S."/>
            <person name="Krijgsveld J."/>
            <person name="Kriventseva E.V."/>
            <person name="Kultz D."/>
            <person name="Laforsch C."/>
            <person name="Lindquist E."/>
            <person name="Lopez J."/>
            <person name="Manak J.R."/>
            <person name="Muller J."/>
            <person name="Pangilinan J."/>
            <person name="Patwardhan R.P."/>
            <person name="Pitluck S."/>
            <person name="Pritham E.J."/>
            <person name="Rechtsteiner A."/>
            <person name="Rho M."/>
            <person name="Rogozin I.B."/>
            <person name="Sakarya O."/>
            <person name="Salamov A."/>
            <person name="Schaack S."/>
            <person name="Shapiro H."/>
            <person name="Shiga Y."/>
            <person name="Skalitzky C."/>
            <person name="Smith Z."/>
            <person name="Souvorov A."/>
            <person name="Sung W."/>
            <person name="Tang Z."/>
            <person name="Tsuchiya D."/>
            <person name="Tu H."/>
            <person name="Vos H."/>
            <person name="Wang M."/>
            <person name="Wolf Y.I."/>
            <person name="Yamagata H."/>
            <person name="Yamada T."/>
            <person name="Ye Y."/>
            <person name="Shaw J.R."/>
            <person name="Andrews J."/>
            <person name="Crease T.J."/>
            <person name="Tang H."/>
            <person name="Lucas S.M."/>
            <person name="Robertson H.M."/>
            <person name="Bork P."/>
            <person name="Koonin E.V."/>
            <person name="Zdobnov E.M."/>
            <person name="Grigoriev I.V."/>
            <person name="Lynch M."/>
            <person name="Boore J.L."/>
        </authorList>
    </citation>
    <scope>NUCLEOTIDE SEQUENCE [LARGE SCALE GENOMIC DNA]</scope>
</reference>
<sequence length="268" mass="30353">MLRNQGSEQRHSTQSSAIARLTESIRKLNPLAVNHYESGVQLIERVRVDGERFYIQVQSSPSPNGNGSRRQLKKLQTQIRTCEQEFCASIERTGNLKGDGCRICQLATHCTQSDSKTFMSRSELKFVNVRVDRVDLGGVCRLDGQEYTLWVIVCPSLVDENITSRISPSKEPIYANLTLQLDIHFVNSSLSLEQLQQAEVLRQSVSSAPPISTDLTWRTLYLTDVGKMNKANCTQLYRLNHPRRMDTPTLALECRLWGVHPADKNSDF</sequence>
<dbReference type="InParanoid" id="E9HKG7"/>
<accession>E9HKG7</accession>
<protein>
    <submittedName>
        <fullName evidence="1">Uncharacterized protein</fullName>
    </submittedName>
</protein>
<evidence type="ECO:0000313" key="1">
    <source>
        <dbReference type="EMBL" id="EFX67788.1"/>
    </source>
</evidence>
<dbReference type="Proteomes" id="UP000000305">
    <property type="component" value="Unassembled WGS sequence"/>
</dbReference>
<organism evidence="1 2">
    <name type="scientific">Daphnia pulex</name>
    <name type="common">Water flea</name>
    <dbReference type="NCBI Taxonomy" id="6669"/>
    <lineage>
        <taxon>Eukaryota</taxon>
        <taxon>Metazoa</taxon>
        <taxon>Ecdysozoa</taxon>
        <taxon>Arthropoda</taxon>
        <taxon>Crustacea</taxon>
        <taxon>Branchiopoda</taxon>
        <taxon>Diplostraca</taxon>
        <taxon>Cladocera</taxon>
        <taxon>Anomopoda</taxon>
        <taxon>Daphniidae</taxon>
        <taxon>Daphnia</taxon>
    </lineage>
</organism>